<dbReference type="EMBL" id="MCRI01000093">
    <property type="protein sequence ID" value="ODN65379.1"/>
    <property type="molecule type" value="Genomic_DNA"/>
</dbReference>
<organism evidence="2 3">
    <name type="scientific">Methylophaga muralis</name>
    <dbReference type="NCBI Taxonomy" id="291169"/>
    <lineage>
        <taxon>Bacteria</taxon>
        <taxon>Pseudomonadati</taxon>
        <taxon>Pseudomonadota</taxon>
        <taxon>Gammaproteobacteria</taxon>
        <taxon>Thiotrichales</taxon>
        <taxon>Piscirickettsiaceae</taxon>
        <taxon>Methylophaga</taxon>
    </lineage>
</organism>
<evidence type="ECO:0000313" key="3">
    <source>
        <dbReference type="Proteomes" id="UP000094379"/>
    </source>
</evidence>
<gene>
    <name evidence="2" type="ORF">A9E74_02821</name>
</gene>
<dbReference type="PATRIC" id="fig|291169.3.peg.2863"/>
<dbReference type="STRING" id="291169.A9E74_02821"/>
<evidence type="ECO:0000259" key="1">
    <source>
        <dbReference type="Pfam" id="PF07603"/>
    </source>
</evidence>
<dbReference type="Pfam" id="PF07603">
    <property type="entry name" value="Lcl_C"/>
    <property type="match status" value="1"/>
</dbReference>
<accession>A0A1E3GMV8</accession>
<protein>
    <recommendedName>
        <fullName evidence="1">Lcl C-terminal domain-containing protein</fullName>
    </recommendedName>
</protein>
<dbReference type="Proteomes" id="UP000094379">
    <property type="component" value="Unassembled WGS sequence"/>
</dbReference>
<dbReference type="PANTHER" id="PTHR35812:SF1">
    <property type="entry name" value="LIPOPROTEIN"/>
    <property type="match status" value="1"/>
</dbReference>
<sequence>MIDQRYSDNGDGTITDTKTNLIWQRCSLGQTWTGETCAGSADGYNWPSAMKQVKDGWRLPTVDELDTLVLCTSNERSISRSYEGINSRCSGDYQEPTINTLAFPKTPEYFFWSSSEYVDENGGHNGWAISFRHGLVGPYHSNFMRDAHVRLVRDLRKTQ</sequence>
<reference evidence="2 3" key="1">
    <citation type="submission" date="2016-07" db="EMBL/GenBank/DDBJ databases">
        <title>Draft Genome Sequence of Methylophaga muralis Bur 1.</title>
        <authorList>
            <person name="Vasilenko O.V."/>
            <person name="Doronina N.V."/>
            <person name="Shmareva M.N."/>
            <person name="Tarlachkov S.V."/>
            <person name="Mustakhimov I."/>
            <person name="Trotsenko Y.A."/>
        </authorList>
    </citation>
    <scope>NUCLEOTIDE SEQUENCE [LARGE SCALE GENOMIC DNA]</scope>
    <source>
        <strain evidence="2 3">Bur 1</strain>
    </source>
</reference>
<keyword evidence="3" id="KW-1185">Reference proteome</keyword>
<feature type="domain" description="Lcl C-terminal" evidence="1">
    <location>
        <begin position="12"/>
        <end position="153"/>
    </location>
</feature>
<dbReference type="PANTHER" id="PTHR35812">
    <property type="entry name" value="LIPOPROTEIN"/>
    <property type="match status" value="1"/>
</dbReference>
<proteinExistence type="predicted"/>
<dbReference type="AlphaFoldDB" id="A0A1E3GMV8"/>
<comment type="caution">
    <text evidence="2">The sequence shown here is derived from an EMBL/GenBank/DDBJ whole genome shotgun (WGS) entry which is preliminary data.</text>
</comment>
<dbReference type="InterPro" id="IPR011460">
    <property type="entry name" value="Lcl_C"/>
</dbReference>
<name>A0A1E3GMV8_9GAMM</name>
<evidence type="ECO:0000313" key="2">
    <source>
        <dbReference type="EMBL" id="ODN65379.1"/>
    </source>
</evidence>